<sequence>MERRFQRIPLEFPATLLTDGGDCAVRVEDISLKGVLLEGADLPVLADGDEVSVDIPLSGEARITVEGRVCWHEGLWLGVEIEAMPLESASHLRRLVELNLGDEALLEREFAALVQSP</sequence>
<dbReference type="STRING" id="106634.TVD_02610"/>
<organism evidence="2 3">
    <name type="scientific">Thioalkalivibrio versutus</name>
    <dbReference type="NCBI Taxonomy" id="106634"/>
    <lineage>
        <taxon>Bacteria</taxon>
        <taxon>Pseudomonadati</taxon>
        <taxon>Pseudomonadota</taxon>
        <taxon>Gammaproteobacteria</taxon>
        <taxon>Chromatiales</taxon>
        <taxon>Ectothiorhodospiraceae</taxon>
        <taxon>Thioalkalivibrio</taxon>
    </lineage>
</organism>
<keyword evidence="1" id="KW-0547">Nucleotide-binding</keyword>
<comment type="function">
    <text evidence="1">Binds the second messenger bis-(3'-5') cyclic dimeric guanosine monophosphate (c-di-GMP). Can bind two c-di-GMP molecules per monomer. May play a role in bacterial second-messenger regulated processes. Binding to c-di-GMP induces a conformational change of the C- and N-termini resulting in the exposure of a highly negative surface on one side of the protein to a possible effector protein.</text>
</comment>
<protein>
    <recommendedName>
        <fullName evidence="1">Cyclic diguanosine monophosphate-binding protein</fullName>
        <shortName evidence="1">c-di-GMP-binding protein</shortName>
    </recommendedName>
    <alternativeName>
        <fullName evidence="1">Pilz domain-containing protein</fullName>
    </alternativeName>
</protein>
<dbReference type="GO" id="GO:0035438">
    <property type="term" value="F:cyclic-di-GMP binding"/>
    <property type="evidence" value="ECO:0007669"/>
    <property type="project" value="InterPro"/>
</dbReference>
<dbReference type="PATRIC" id="fig|106634.4.peg.526"/>
<evidence type="ECO:0000313" key="3">
    <source>
        <dbReference type="Proteomes" id="UP000064201"/>
    </source>
</evidence>
<dbReference type="OrthoDB" id="5298508at2"/>
<dbReference type="Proteomes" id="UP000064201">
    <property type="component" value="Chromosome"/>
</dbReference>
<dbReference type="RefSeq" id="WP_018168181.1">
    <property type="nucleotide sequence ID" value="NZ_CP011367.1"/>
</dbReference>
<dbReference type="Gene3D" id="2.40.10.220">
    <property type="entry name" value="predicted glycosyltransferase like domains"/>
    <property type="match status" value="1"/>
</dbReference>
<keyword evidence="1" id="KW-0973">c-di-GMP</keyword>
<evidence type="ECO:0000313" key="2">
    <source>
        <dbReference type="EMBL" id="AKJ94334.1"/>
    </source>
</evidence>
<gene>
    <name evidence="2" type="ORF">TVD_02610</name>
</gene>
<dbReference type="AlphaFoldDB" id="A0A0G3G1R0"/>
<dbReference type="InterPro" id="IPR009875">
    <property type="entry name" value="PilZ_domain"/>
</dbReference>
<dbReference type="PIRSF" id="PIRSF028141">
    <property type="entry name" value="C-di-GMP_BP_PA4608"/>
    <property type="match status" value="1"/>
</dbReference>
<dbReference type="KEGG" id="tvr:TVD_02610"/>
<dbReference type="EMBL" id="CP011367">
    <property type="protein sequence ID" value="AKJ94334.1"/>
    <property type="molecule type" value="Genomic_DNA"/>
</dbReference>
<keyword evidence="3" id="KW-1185">Reference proteome</keyword>
<proteinExistence type="predicted"/>
<evidence type="ECO:0000256" key="1">
    <source>
        <dbReference type="PIRNR" id="PIRNR028141"/>
    </source>
</evidence>
<dbReference type="InterPro" id="IPR027021">
    <property type="entry name" value="C-di-GMP_BP_PA4608"/>
</dbReference>
<dbReference type="Pfam" id="PF07238">
    <property type="entry name" value="PilZ"/>
    <property type="match status" value="1"/>
</dbReference>
<name>A0A0G3G1R0_9GAMM</name>
<dbReference type="SUPFAM" id="SSF141371">
    <property type="entry name" value="PilZ domain-like"/>
    <property type="match status" value="1"/>
</dbReference>
<comment type="subunit">
    <text evidence="1">Monomer in both c-di-GMP-bound and free forms.</text>
</comment>
<reference evidence="2 3" key="1">
    <citation type="submission" date="2015-04" db="EMBL/GenBank/DDBJ databases">
        <title>Complete Sequence for the Genome of the Thioalkalivibrio versutus D301.</title>
        <authorList>
            <person name="Mu T."/>
            <person name="Zhou J."/>
            <person name="Xu X."/>
        </authorList>
    </citation>
    <scope>NUCLEOTIDE SEQUENCE [LARGE SCALE GENOMIC DNA]</scope>
    <source>
        <strain evidence="2 3">D301</strain>
    </source>
</reference>
<accession>A0A0G3G1R0</accession>